<evidence type="ECO:0000313" key="8">
    <source>
        <dbReference type="EMBL" id="KAL2653309.1"/>
    </source>
</evidence>
<feature type="chain" id="PRO_5044786427" description="Thioredoxin domain-containing protein" evidence="6">
    <location>
        <begin position="30"/>
        <end position="542"/>
    </location>
</feature>
<dbReference type="Pfam" id="PF13848">
    <property type="entry name" value="Thioredoxin_6"/>
    <property type="match status" value="1"/>
</dbReference>
<protein>
    <recommendedName>
        <fullName evidence="7">Thioredoxin domain-containing protein</fullName>
    </recommendedName>
</protein>
<dbReference type="InterPro" id="IPR017937">
    <property type="entry name" value="Thioredoxin_CS"/>
</dbReference>
<dbReference type="SUPFAM" id="SSF52833">
    <property type="entry name" value="Thioredoxin-like"/>
    <property type="match status" value="3"/>
</dbReference>
<keyword evidence="4" id="KW-0676">Redox-active center</keyword>
<dbReference type="Gene3D" id="3.40.30.10">
    <property type="entry name" value="Glutaredoxin"/>
    <property type="match status" value="2"/>
</dbReference>
<keyword evidence="5" id="KW-1133">Transmembrane helix</keyword>
<dbReference type="EMBL" id="JBHFFA010000001">
    <property type="protein sequence ID" value="KAL2653309.1"/>
    <property type="molecule type" value="Genomic_DNA"/>
</dbReference>
<feature type="transmembrane region" description="Helical" evidence="5">
    <location>
        <begin position="380"/>
        <end position="400"/>
    </location>
</feature>
<keyword evidence="3" id="KW-1015">Disulfide bond</keyword>
<evidence type="ECO:0000256" key="4">
    <source>
        <dbReference type="ARBA" id="ARBA00023284"/>
    </source>
</evidence>
<organism evidence="8 9">
    <name type="scientific">Riccia fluitans</name>
    <dbReference type="NCBI Taxonomy" id="41844"/>
    <lineage>
        <taxon>Eukaryota</taxon>
        <taxon>Viridiplantae</taxon>
        <taxon>Streptophyta</taxon>
        <taxon>Embryophyta</taxon>
        <taxon>Marchantiophyta</taxon>
        <taxon>Marchantiopsida</taxon>
        <taxon>Marchantiidae</taxon>
        <taxon>Marchantiales</taxon>
        <taxon>Ricciaceae</taxon>
        <taxon>Riccia</taxon>
    </lineage>
</organism>
<sequence length="542" mass="61556">MGVWSYRKVFRNLFLQLLFQLWTLCMCSTADTSRSYVLDLTPDTLPAAIAKHNMIFVEFYAPWCGHCKRLAPEFERAAQLLAETSSYVKLAKIDADKYKSVTSKYDIQGFPTLRLFVDGIPEPEYEGPRSTDALVAYVLRAVAPDISVLPSEAELNSFLKNLSDSSPIFLGFGLDESVLKEPATKYKKKAWFAVVEDVSDKLMMEFDFDKKPALVVTHPELEEQAVYYGPFGGADLEVFVRVNLMPLVTKMSSETLKHLREDGRPIVLGIYSGRQSDSAAQFIKMLKSAAPANRGFVFAYVDAAMWPAFVKPFGVEKTTVLPTVVIWNGLAEYSAHEDEEAFTASDAQAQITRFLQDFKSNKVKRLKMKEPSFLEKVKEIIWGLPIVYMIVTIFILVWVLQGCAGKEIIGDGSVVEQQQRERLRRADLEGDLGSDRERIIEHEVDKLRAERNAVASAMKRKLEQARRYRLINQGKEPKDHVTITRKTEWCRSGPSYVRLRNARRERERETVGKEGLHTTQAVSFHTPLRSSIQKIQKSTDDP</sequence>
<dbReference type="CDD" id="cd02981">
    <property type="entry name" value="PDI_b_family"/>
    <property type="match status" value="1"/>
</dbReference>
<dbReference type="InterPro" id="IPR036249">
    <property type="entry name" value="Thioredoxin-like_sf"/>
</dbReference>
<comment type="similarity">
    <text evidence="1">Belongs to the protein disulfide isomerase family.</text>
</comment>
<dbReference type="PROSITE" id="PS00194">
    <property type="entry name" value="THIOREDOXIN_1"/>
    <property type="match status" value="1"/>
</dbReference>
<evidence type="ECO:0000256" key="2">
    <source>
        <dbReference type="ARBA" id="ARBA00022729"/>
    </source>
</evidence>
<dbReference type="Pfam" id="PF00085">
    <property type="entry name" value="Thioredoxin"/>
    <property type="match status" value="1"/>
</dbReference>
<comment type="caution">
    <text evidence="8">The sequence shown here is derived from an EMBL/GenBank/DDBJ whole genome shotgun (WGS) entry which is preliminary data.</text>
</comment>
<evidence type="ECO:0000256" key="6">
    <source>
        <dbReference type="SAM" id="SignalP"/>
    </source>
</evidence>
<dbReference type="Proteomes" id="UP001605036">
    <property type="component" value="Unassembled WGS sequence"/>
</dbReference>
<proteinExistence type="inferred from homology"/>
<dbReference type="PANTHER" id="PTHR18929">
    <property type="entry name" value="PROTEIN DISULFIDE ISOMERASE"/>
    <property type="match status" value="1"/>
</dbReference>
<feature type="signal peptide" evidence="6">
    <location>
        <begin position="1"/>
        <end position="29"/>
    </location>
</feature>
<dbReference type="CDD" id="cd02961">
    <property type="entry name" value="PDI_a_family"/>
    <property type="match status" value="1"/>
</dbReference>
<feature type="domain" description="Thioredoxin" evidence="7">
    <location>
        <begin position="15"/>
        <end position="143"/>
    </location>
</feature>
<evidence type="ECO:0000256" key="5">
    <source>
        <dbReference type="SAM" id="Phobius"/>
    </source>
</evidence>
<dbReference type="PRINTS" id="PR00421">
    <property type="entry name" value="THIOREDOXIN"/>
</dbReference>
<dbReference type="InterPro" id="IPR013766">
    <property type="entry name" value="Thioredoxin_domain"/>
</dbReference>
<evidence type="ECO:0000259" key="7">
    <source>
        <dbReference type="PROSITE" id="PS51352"/>
    </source>
</evidence>
<evidence type="ECO:0000256" key="3">
    <source>
        <dbReference type="ARBA" id="ARBA00023157"/>
    </source>
</evidence>
<dbReference type="PROSITE" id="PS51352">
    <property type="entry name" value="THIOREDOXIN_2"/>
    <property type="match status" value="1"/>
</dbReference>
<keyword evidence="5" id="KW-0472">Membrane</keyword>
<gene>
    <name evidence="8" type="ORF">R1flu_021437</name>
</gene>
<keyword evidence="9" id="KW-1185">Reference proteome</keyword>
<reference evidence="8 9" key="1">
    <citation type="submission" date="2024-09" db="EMBL/GenBank/DDBJ databases">
        <title>Chromosome-scale assembly of Riccia fluitans.</title>
        <authorList>
            <person name="Paukszto L."/>
            <person name="Sawicki J."/>
            <person name="Karawczyk K."/>
            <person name="Piernik-Szablinska J."/>
            <person name="Szczecinska M."/>
            <person name="Mazdziarz M."/>
        </authorList>
    </citation>
    <scope>NUCLEOTIDE SEQUENCE [LARGE SCALE GENOMIC DNA]</scope>
    <source>
        <strain evidence="8">Rf_01</strain>
        <tissue evidence="8">Aerial parts of the thallus</tissue>
    </source>
</reference>
<keyword evidence="2 6" id="KW-0732">Signal</keyword>
<dbReference type="PANTHER" id="PTHR18929:SF218">
    <property type="entry name" value="PROTEIN DISULFIDE-ISOMERASE 5-2"/>
    <property type="match status" value="1"/>
</dbReference>
<keyword evidence="5" id="KW-0812">Transmembrane</keyword>
<dbReference type="AlphaFoldDB" id="A0ABD1ZPC6"/>
<dbReference type="FunFam" id="3.40.30.10:FF:000107">
    <property type="entry name" value="Protein disulfide-isomerase 5-2"/>
    <property type="match status" value="1"/>
</dbReference>
<name>A0ABD1ZPC6_9MARC</name>
<evidence type="ECO:0000313" key="9">
    <source>
        <dbReference type="Proteomes" id="UP001605036"/>
    </source>
</evidence>
<evidence type="ECO:0000256" key="1">
    <source>
        <dbReference type="ARBA" id="ARBA00006347"/>
    </source>
</evidence>
<accession>A0ABD1ZPC6</accession>